<dbReference type="Proteomes" id="UP000475117">
    <property type="component" value="Chromosome"/>
</dbReference>
<dbReference type="AlphaFoldDB" id="A0A6B3L7I6"/>
<dbReference type="RefSeq" id="WP_164362248.1">
    <property type="nucleotide sequence ID" value="NZ_CP066776.1"/>
</dbReference>
<dbReference type="CDD" id="cd00586">
    <property type="entry name" value="4HBT"/>
    <property type="match status" value="1"/>
</dbReference>
<organism evidence="2 3">
    <name type="scientific">Sulfuriroseicoccus oceanibius</name>
    <dbReference type="NCBI Taxonomy" id="2707525"/>
    <lineage>
        <taxon>Bacteria</taxon>
        <taxon>Pseudomonadati</taxon>
        <taxon>Verrucomicrobiota</taxon>
        <taxon>Verrucomicrobiia</taxon>
        <taxon>Verrucomicrobiales</taxon>
        <taxon>Verrucomicrobiaceae</taxon>
        <taxon>Sulfuriroseicoccus</taxon>
    </lineage>
</organism>
<dbReference type="KEGG" id="soa:G3M56_010385"/>
<dbReference type="Gene3D" id="3.10.129.10">
    <property type="entry name" value="Hotdog Thioesterase"/>
    <property type="match status" value="1"/>
</dbReference>
<dbReference type="Pfam" id="PF03061">
    <property type="entry name" value="4HBT"/>
    <property type="match status" value="1"/>
</dbReference>
<feature type="domain" description="Thioesterase" evidence="1">
    <location>
        <begin position="20"/>
        <end position="105"/>
    </location>
</feature>
<gene>
    <name evidence="2" type="ORF">G3M56_010385</name>
</gene>
<protein>
    <submittedName>
        <fullName evidence="2">Acyl-CoA thioesterase</fullName>
    </submittedName>
</protein>
<dbReference type="InterPro" id="IPR006683">
    <property type="entry name" value="Thioestr_dom"/>
</dbReference>
<name>A0A6B3L7I6_9BACT</name>
<dbReference type="InterPro" id="IPR029069">
    <property type="entry name" value="HotDog_dom_sf"/>
</dbReference>
<proteinExistence type="predicted"/>
<evidence type="ECO:0000259" key="1">
    <source>
        <dbReference type="Pfam" id="PF03061"/>
    </source>
</evidence>
<keyword evidence="3" id="KW-1185">Reference proteome</keyword>
<dbReference type="SUPFAM" id="SSF54637">
    <property type="entry name" value="Thioesterase/thiol ester dehydrase-isomerase"/>
    <property type="match status" value="1"/>
</dbReference>
<dbReference type="EMBL" id="CP066776">
    <property type="protein sequence ID" value="QQL44292.1"/>
    <property type="molecule type" value="Genomic_DNA"/>
</dbReference>
<accession>A0A6B3L7I6</accession>
<reference evidence="2 3" key="1">
    <citation type="submission" date="2020-12" db="EMBL/GenBank/DDBJ databases">
        <title>Sulforoseuscoccus oceanibium gen. nov., sp. nov., a representative of the phylum Verrucomicrobia with special cytoplasmic membrane, and proposal of Sulforoseuscoccusaceae fam. nov.</title>
        <authorList>
            <person name="Xi F."/>
        </authorList>
    </citation>
    <scope>NUCLEOTIDE SEQUENCE [LARGE SCALE GENOMIC DNA]</scope>
    <source>
        <strain evidence="2 3">T37</strain>
    </source>
</reference>
<evidence type="ECO:0000313" key="2">
    <source>
        <dbReference type="EMBL" id="QQL44292.1"/>
    </source>
</evidence>
<dbReference type="GO" id="GO:0016790">
    <property type="term" value="F:thiolester hydrolase activity"/>
    <property type="evidence" value="ECO:0007669"/>
    <property type="project" value="UniProtKB-ARBA"/>
</dbReference>
<evidence type="ECO:0000313" key="3">
    <source>
        <dbReference type="Proteomes" id="UP000475117"/>
    </source>
</evidence>
<sequence>MERAFRYPVRVEFADTDAAGVAHFSRLLTFIEAAEHAYLKSLGIGVFTDEAGVRSGWPRVDVNFQFRSPMRFGDEGEVAIWLEELGRKSVRYRAELMSAAGRVVCAGTMTNAYVEIGGDFAVKSSEICSSDRQLFLKELERLGGSEV</sequence>